<evidence type="ECO:0000256" key="1">
    <source>
        <dbReference type="ARBA" id="ARBA00005589"/>
    </source>
</evidence>
<gene>
    <name evidence="4 6" type="primary">rpsR</name>
    <name evidence="6" type="ORF">DRH29_04935</name>
</gene>
<comment type="function">
    <text evidence="4">Binds as a heterodimer with protein bS6 to the central domain of the 16S rRNA, where it helps stabilize the platform of the 30S subunit.</text>
</comment>
<dbReference type="GO" id="GO:0003735">
    <property type="term" value="F:structural constituent of ribosome"/>
    <property type="evidence" value="ECO:0007669"/>
    <property type="project" value="InterPro"/>
</dbReference>
<keyword evidence="3 4" id="KW-0687">Ribonucleoprotein</keyword>
<keyword evidence="4" id="KW-0699">rRNA-binding</keyword>
<dbReference type="GO" id="GO:0022627">
    <property type="term" value="C:cytosolic small ribosomal subunit"/>
    <property type="evidence" value="ECO:0007669"/>
    <property type="project" value="TreeGrafter"/>
</dbReference>
<evidence type="ECO:0000256" key="4">
    <source>
        <dbReference type="HAMAP-Rule" id="MF_00270"/>
    </source>
</evidence>
<evidence type="ECO:0000256" key="2">
    <source>
        <dbReference type="ARBA" id="ARBA00022980"/>
    </source>
</evidence>
<dbReference type="Gene3D" id="4.10.640.10">
    <property type="entry name" value="Ribosomal protein S18"/>
    <property type="match status" value="1"/>
</dbReference>
<evidence type="ECO:0000256" key="3">
    <source>
        <dbReference type="ARBA" id="ARBA00023274"/>
    </source>
</evidence>
<keyword evidence="4" id="KW-0694">RNA-binding</keyword>
<dbReference type="SUPFAM" id="SSF46911">
    <property type="entry name" value="Ribosomal protein S18"/>
    <property type="match status" value="1"/>
</dbReference>
<comment type="subunit">
    <text evidence="4">Part of the 30S ribosomal subunit. Forms a tight heterodimer with protein bS6.</text>
</comment>
<sequence>MAYRRSFTKKRPLRSLLAVQKTCYFCDEGIDYIDYKNIKLMQKYLSRYMKIEPRRRTGTCARHQRQIATALKRSRHLALIPFVLK</sequence>
<dbReference type="InterPro" id="IPR001648">
    <property type="entry name" value="Ribosomal_bS18"/>
</dbReference>
<dbReference type="AlphaFoldDB" id="A0A420ZBH5"/>
<evidence type="ECO:0000313" key="7">
    <source>
        <dbReference type="Proteomes" id="UP000281261"/>
    </source>
</evidence>
<dbReference type="GO" id="GO:0006412">
    <property type="term" value="P:translation"/>
    <property type="evidence" value="ECO:0007669"/>
    <property type="project" value="UniProtKB-UniRule"/>
</dbReference>
<reference evidence="6 7" key="1">
    <citation type="submission" date="2018-06" db="EMBL/GenBank/DDBJ databases">
        <title>Extensive metabolic versatility and redundancy in microbially diverse, dynamic hydrothermal sediments.</title>
        <authorList>
            <person name="Dombrowski N."/>
            <person name="Teske A."/>
            <person name="Baker B.J."/>
        </authorList>
    </citation>
    <scope>NUCLEOTIDE SEQUENCE [LARGE SCALE GENOMIC DNA]</scope>
    <source>
        <strain evidence="6">B79_G16</strain>
    </source>
</reference>
<accession>A0A420ZBH5</accession>
<evidence type="ECO:0000256" key="5">
    <source>
        <dbReference type="RuleBase" id="RU003910"/>
    </source>
</evidence>
<proteinExistence type="inferred from homology"/>
<dbReference type="HAMAP" id="MF_00270">
    <property type="entry name" value="Ribosomal_bS18"/>
    <property type="match status" value="1"/>
</dbReference>
<dbReference type="InterPro" id="IPR036870">
    <property type="entry name" value="Ribosomal_bS18_sf"/>
</dbReference>
<dbReference type="PANTHER" id="PTHR13479:SF40">
    <property type="entry name" value="SMALL RIBOSOMAL SUBUNIT PROTEIN BS18M"/>
    <property type="match status" value="1"/>
</dbReference>
<dbReference type="PRINTS" id="PR00974">
    <property type="entry name" value="RIBOSOMALS18"/>
</dbReference>
<organism evidence="6 7">
    <name type="scientific">candidate division Kazan bacterium</name>
    <dbReference type="NCBI Taxonomy" id="2202143"/>
    <lineage>
        <taxon>Bacteria</taxon>
        <taxon>Bacteria division Kazan-3B-28</taxon>
    </lineage>
</organism>
<evidence type="ECO:0000313" key="6">
    <source>
        <dbReference type="EMBL" id="RLC36249.1"/>
    </source>
</evidence>
<keyword evidence="2 4" id="KW-0689">Ribosomal protein</keyword>
<comment type="similarity">
    <text evidence="1 4 5">Belongs to the bacterial ribosomal protein bS18 family.</text>
</comment>
<dbReference type="GO" id="GO:0070181">
    <property type="term" value="F:small ribosomal subunit rRNA binding"/>
    <property type="evidence" value="ECO:0007669"/>
    <property type="project" value="TreeGrafter"/>
</dbReference>
<dbReference type="PANTHER" id="PTHR13479">
    <property type="entry name" value="30S RIBOSOMAL PROTEIN S18"/>
    <property type="match status" value="1"/>
</dbReference>
<protein>
    <recommendedName>
        <fullName evidence="4">Small ribosomal subunit protein bS18</fullName>
    </recommendedName>
</protein>
<dbReference type="Proteomes" id="UP000281261">
    <property type="component" value="Unassembled WGS sequence"/>
</dbReference>
<dbReference type="EMBL" id="QMNG01000071">
    <property type="protein sequence ID" value="RLC36249.1"/>
    <property type="molecule type" value="Genomic_DNA"/>
</dbReference>
<name>A0A420ZBH5_UNCK3</name>
<dbReference type="Pfam" id="PF01084">
    <property type="entry name" value="Ribosomal_S18"/>
    <property type="match status" value="1"/>
</dbReference>
<dbReference type="NCBIfam" id="TIGR00165">
    <property type="entry name" value="S18"/>
    <property type="match status" value="1"/>
</dbReference>
<comment type="caution">
    <text evidence="6">The sequence shown here is derived from an EMBL/GenBank/DDBJ whole genome shotgun (WGS) entry which is preliminary data.</text>
</comment>